<accession>A0A9K3GEV6</accession>
<sequence length="1562" mass="165205">MSLRKDLLAYDQDRARRLLQLNDALLSCFDIDCPLPSSVKLAEFLSSVEEDAPSEHGSHGHIEASFAAGVKAFSLSACDLASLDVVSFASMGVSPRSYLAVQHRLRQQGHMDEDPRQLYGGHVMAVEQGRALLGCGPVLFSVPVDAFDTPPTAGHTYAVVAASHALHAPSATCPWTSFCFLGAAPPIVLDSVSVVCACDSALVPELSVTDIGGVVFISSTHRAAGVLVGLADTSSAQSPHIPHRSDNHRRGEAITSSGRLVPVTLAAVPGSMPPCLGMSLEVTLALSPHDTASARPSDPGVGARCAFGTVVLPASPSPDGVSGLVVSSVTREASPSQTCLYLGASRSGCIEATGATGHWVGVGVEGVDGTAHPHTESSPMPLSLSVACPILLVGHVDAGGSLVSVSPAPSPLALAVCTDGACEADTPSGSDWQTETVSGLSKVLPLPLPKGVSRWASDCDVLLYMSTGIRPHPVSLRRLLSFSPPLPAGVEIDTDNAVVLGPGAQAILREALAGGGHALTPTDTAPPGLSPPPSHVMSSIRQTLASVGMAGHDTAQVQIHTVGVSVDGVSGRVCAVPLEVEVDTPVAHSLPVQGEGEGCVFQGGLPGLSEHPTLDHLDGVPTPQDPLDPLSMALSTHAVQMSPLMDGLSNPTSRRNSIAEDQALQASLSLSMSMEGSLHPASLGHHSLSMHSLEMEHSHPGSVSGIHDTGVFGPSSDLADTFQEALVPGQGVTAQHDYFSTSPGFAGKTQARPHPQLSMASVPVAHSLGHSMGHSMGRMSAHSLAPTTHALGVSGMSTPFDTARDMESVGGSHVLSQPGSMLSPPMHQTQARTGQPHPSHPAHQSLSMHSMQSMHSAPHSQRGSYDEAYRSAAPGYQSGAYPDPDPRSVSGMGGDRAYSLSLSQHPVSLPHSAPHSLAESLQQAEESVQQMEQSQHMQHMSSSLRAGSALSRTGSVHMDMDPRGRQGGPSTPPLSHTDLHSLGDAPLKAAIGGSHPIIGYIKYLFPSYGKAFVVFPDLCRTDSLAWSCAVWHFEPGVVPSDAACGQSVVFVPVSVAQGSAVYHATRVRVLGPTSLHSTGHATLEADVYWQETRAKAQGEYGFARLQTGHERYFYLSQPKNILNSLIAVTLPAQSDHQPRGGHQSSASHPDSCVIQRVVAPGLPPHRWVSGRFVGLCDPSPHSAAHRLLGQSFRHRVQRETGVRFDTVPLTGFLIVEQAQESFVDVIFFRALLPPPLQRALVHMAKRATGALRLSVCLRDGAQQRPVDVAVPRSDRERGRSLSIYAAESVLLSAERYTGTLVRLQHRDVIGLRPSGVFYQTYGPYLVDGSNSLVYIPRPLLFTEERLLREGETYSFNVFFTWGNKRHVFRPEASNICLHPPTRYSAPVLGRLSCHDRQNPCSPCFFSSMADPTALSGIGPDVASVLCRAYSLQEARGVFYCPSDTLAQLQASILQGVQAQAPKDWDTLDITRCSQALMRAVRTHGWPVSLQVASAMLVSPVRVGLSLPKRPLCWVQAAVGLGVPPEAVGQFVLSYHPEAQVQTLAREAHSAGIAFPRTRRNLN</sequence>
<dbReference type="OrthoDB" id="10691067at2759"/>
<keyword evidence="3" id="KW-1185">Reference proteome</keyword>
<proteinExistence type="predicted"/>
<feature type="compositionally biased region" description="Low complexity" evidence="1">
    <location>
        <begin position="843"/>
        <end position="861"/>
    </location>
</feature>
<reference evidence="2 3" key="1">
    <citation type="journal article" date="2018" name="PLoS ONE">
        <title>The draft genome of Kipferlia bialata reveals reductive genome evolution in fornicate parasites.</title>
        <authorList>
            <person name="Tanifuji G."/>
            <person name="Takabayashi S."/>
            <person name="Kume K."/>
            <person name="Takagi M."/>
            <person name="Nakayama T."/>
            <person name="Kamikawa R."/>
            <person name="Inagaki Y."/>
            <person name="Hashimoto T."/>
        </authorList>
    </citation>
    <scope>NUCLEOTIDE SEQUENCE [LARGE SCALE GENOMIC DNA]</scope>
    <source>
        <strain evidence="2">NY0173</strain>
    </source>
</reference>
<feature type="compositionally biased region" description="Polar residues" evidence="1">
    <location>
        <begin position="814"/>
        <end position="833"/>
    </location>
</feature>
<dbReference type="Proteomes" id="UP000265618">
    <property type="component" value="Unassembled WGS sequence"/>
</dbReference>
<feature type="region of interest" description="Disordered" evidence="1">
    <location>
        <begin position="795"/>
        <end position="979"/>
    </location>
</feature>
<organism evidence="2 3">
    <name type="scientific">Kipferlia bialata</name>
    <dbReference type="NCBI Taxonomy" id="797122"/>
    <lineage>
        <taxon>Eukaryota</taxon>
        <taxon>Metamonada</taxon>
        <taxon>Carpediemonas-like organisms</taxon>
        <taxon>Kipferlia</taxon>
    </lineage>
</organism>
<feature type="compositionally biased region" description="Low complexity" evidence="1">
    <location>
        <begin position="922"/>
        <end position="952"/>
    </location>
</feature>
<dbReference type="EMBL" id="BDIP01000375">
    <property type="protein sequence ID" value="GIQ81374.1"/>
    <property type="molecule type" value="Genomic_DNA"/>
</dbReference>
<gene>
    <name evidence="2" type="ORF">KIPB_002322</name>
</gene>
<evidence type="ECO:0000313" key="2">
    <source>
        <dbReference type="EMBL" id="GIQ81374.1"/>
    </source>
</evidence>
<protein>
    <submittedName>
        <fullName evidence="2">Uncharacterized protein</fullName>
    </submittedName>
</protein>
<name>A0A9K3GEV6_9EUKA</name>
<evidence type="ECO:0000256" key="1">
    <source>
        <dbReference type="SAM" id="MobiDB-lite"/>
    </source>
</evidence>
<comment type="caution">
    <text evidence="2">The sequence shown here is derived from an EMBL/GenBank/DDBJ whole genome shotgun (WGS) entry which is preliminary data.</text>
</comment>
<evidence type="ECO:0000313" key="3">
    <source>
        <dbReference type="Proteomes" id="UP000265618"/>
    </source>
</evidence>